<evidence type="ECO:0000256" key="6">
    <source>
        <dbReference type="ARBA" id="ARBA00022617"/>
    </source>
</evidence>
<feature type="binding site" description="covalent" evidence="18">
    <location>
        <position position="64"/>
    </location>
    <ligand>
        <name>heme c</name>
        <dbReference type="ChEBI" id="CHEBI:61717"/>
        <label>1</label>
    </ligand>
</feature>
<dbReference type="GO" id="GO:0020037">
    <property type="term" value="F:heme binding"/>
    <property type="evidence" value="ECO:0007669"/>
    <property type="project" value="UniProtKB-UniRule"/>
</dbReference>
<evidence type="ECO:0000256" key="15">
    <source>
        <dbReference type="ARBA" id="ARBA00023136"/>
    </source>
</evidence>
<dbReference type="PATRIC" id="fig|1051006.4.peg.760"/>
<dbReference type="GO" id="GO:0005506">
    <property type="term" value="F:iron ion binding"/>
    <property type="evidence" value="ECO:0007669"/>
    <property type="project" value="UniProtKB-UniRule"/>
</dbReference>
<keyword evidence="14 17" id="KW-0408">Iron</keyword>
<evidence type="ECO:0000256" key="3">
    <source>
        <dbReference type="ARBA" id="ARBA00017819"/>
    </source>
</evidence>
<evidence type="ECO:0000256" key="12">
    <source>
        <dbReference type="ARBA" id="ARBA00022982"/>
    </source>
</evidence>
<feature type="binding site" description="axial binding residue" evidence="19">
    <location>
        <position position="65"/>
    </location>
    <ligand>
        <name>heme c</name>
        <dbReference type="ChEBI" id="CHEBI:61717"/>
        <label>1</label>
    </ligand>
    <ligandPart>
        <name>Fe</name>
        <dbReference type="ChEBI" id="CHEBI:18248"/>
    </ligandPart>
</feature>
<gene>
    <name evidence="21" type="ORF">HMPREF1162_0644</name>
</gene>
<feature type="binding site" description="covalent" evidence="18">
    <location>
        <position position="159"/>
    </location>
    <ligand>
        <name>heme c</name>
        <dbReference type="ChEBI" id="CHEBI:61717"/>
        <label>2</label>
    </ligand>
</feature>
<keyword evidence="6 17" id="KW-0349">Heme</keyword>
<dbReference type="SUPFAM" id="SSF46626">
    <property type="entry name" value="Cytochrome c"/>
    <property type="match status" value="2"/>
</dbReference>
<evidence type="ECO:0000256" key="7">
    <source>
        <dbReference type="ARBA" id="ARBA00022660"/>
    </source>
</evidence>
<dbReference type="InterPro" id="IPR036909">
    <property type="entry name" value="Cyt_c-like_dom_sf"/>
</dbReference>
<evidence type="ECO:0000256" key="18">
    <source>
        <dbReference type="PIRSR" id="PIRSR000007-50"/>
    </source>
</evidence>
<dbReference type="Proteomes" id="UP000007832">
    <property type="component" value="Unassembled WGS sequence"/>
</dbReference>
<dbReference type="eggNOG" id="COG2010">
    <property type="taxonomic scope" value="Bacteria"/>
</dbReference>
<dbReference type="PROSITE" id="PS51007">
    <property type="entry name" value="CYTC"/>
    <property type="match status" value="2"/>
</dbReference>
<evidence type="ECO:0000256" key="11">
    <source>
        <dbReference type="ARBA" id="ARBA00022967"/>
    </source>
</evidence>
<reference evidence="21 22" key="1">
    <citation type="submission" date="2011-07" db="EMBL/GenBank/DDBJ databases">
        <title>Genome Sequence of Propionibacterium acnes SK182B-JCVI.</title>
        <authorList>
            <person name="Durkin A.S."/>
            <person name="Madupu R."/>
            <person name="Hostetler J."/>
            <person name="Radune D."/>
            <person name="Torralba M."/>
            <person name="Methe B."/>
            <person name="Sutton G."/>
            <person name="Strausberg R.L."/>
            <person name="Nelson K.E."/>
        </authorList>
    </citation>
    <scope>NUCLEOTIDE SEQUENCE [LARGE SCALE GENOMIC DNA]</scope>
    <source>
        <strain evidence="21 22">SK182B-JCVI</strain>
    </source>
</reference>
<feature type="binding site" description="covalent" evidence="18">
    <location>
        <position position="162"/>
    </location>
    <ligand>
        <name>heme c</name>
        <dbReference type="ChEBI" id="CHEBI:61717"/>
        <label>2</label>
    </ligand>
</feature>
<evidence type="ECO:0000256" key="2">
    <source>
        <dbReference type="ARBA" id="ARBA00012951"/>
    </source>
</evidence>
<keyword evidence="9 17" id="KW-0479">Metal-binding</keyword>
<comment type="subcellular location">
    <subcellularLocation>
        <location evidence="1 17">Cell membrane</location>
        <topology evidence="1 17">Multi-pass membrane protein</topology>
    </subcellularLocation>
</comment>
<evidence type="ECO:0000313" key="21">
    <source>
        <dbReference type="EMBL" id="EGR97756.1"/>
    </source>
</evidence>
<dbReference type="PIRSF" id="PIRSF000007">
    <property type="entry name" value="Ubiq_cycred_cyc"/>
    <property type="match status" value="1"/>
</dbReference>
<name>F9NUB3_9ACTN</name>
<evidence type="ECO:0000256" key="13">
    <source>
        <dbReference type="ARBA" id="ARBA00022989"/>
    </source>
</evidence>
<dbReference type="AlphaFoldDB" id="F9NUB3"/>
<dbReference type="PROSITE" id="PS51257">
    <property type="entry name" value="PROKAR_LIPOPROTEIN"/>
    <property type="match status" value="1"/>
</dbReference>
<comment type="PTM">
    <text evidence="18">Binds 2 heme c groups covalently per subunit.</text>
</comment>
<evidence type="ECO:0000259" key="20">
    <source>
        <dbReference type="PROSITE" id="PS51007"/>
    </source>
</evidence>
<evidence type="ECO:0000256" key="10">
    <source>
        <dbReference type="ARBA" id="ARBA00022737"/>
    </source>
</evidence>
<protein>
    <recommendedName>
        <fullName evidence="3 17">Cytochrome bc1 complex cytochrome c subunit</fullName>
        <ecNumber evidence="2 17">7.1.1.8</ecNumber>
    </recommendedName>
</protein>
<dbReference type="Pfam" id="PF13442">
    <property type="entry name" value="Cytochrome_CBB3"/>
    <property type="match status" value="1"/>
</dbReference>
<dbReference type="EC" id="7.1.1.8" evidence="2 17"/>
<dbReference type="GO" id="GO:0008121">
    <property type="term" value="F:quinol-cytochrome-c reductase activity"/>
    <property type="evidence" value="ECO:0007669"/>
    <property type="project" value="UniProtKB-UniRule"/>
</dbReference>
<keyword evidence="8 17" id="KW-0812">Transmembrane</keyword>
<keyword evidence="12 17" id="KW-0249">Electron transport</keyword>
<evidence type="ECO:0000256" key="8">
    <source>
        <dbReference type="ARBA" id="ARBA00022692"/>
    </source>
</evidence>
<evidence type="ECO:0000256" key="19">
    <source>
        <dbReference type="PIRSR" id="PIRSR000007-51"/>
    </source>
</evidence>
<dbReference type="PANTHER" id="PTHR33751:SF13">
    <property type="entry name" value="CYTOCHROME BC1 COMPLEX CYTOCHROME C SUBUNIT"/>
    <property type="match status" value="1"/>
</dbReference>
<evidence type="ECO:0000256" key="1">
    <source>
        <dbReference type="ARBA" id="ARBA00004651"/>
    </source>
</evidence>
<feature type="domain" description="Cytochrome c" evidence="20">
    <location>
        <begin position="146"/>
        <end position="224"/>
    </location>
</feature>
<dbReference type="GO" id="GO:0005886">
    <property type="term" value="C:plasma membrane"/>
    <property type="evidence" value="ECO:0007669"/>
    <property type="project" value="UniProtKB-SubCell"/>
</dbReference>
<dbReference type="PANTHER" id="PTHR33751">
    <property type="entry name" value="CBB3-TYPE CYTOCHROME C OXIDASE SUBUNIT FIXP"/>
    <property type="match status" value="1"/>
</dbReference>
<proteinExistence type="predicted"/>
<dbReference type="Gene3D" id="1.10.760.10">
    <property type="entry name" value="Cytochrome c-like domain"/>
    <property type="match status" value="2"/>
</dbReference>
<keyword evidence="5 17" id="KW-1003">Cell membrane</keyword>
<evidence type="ECO:0000256" key="14">
    <source>
        <dbReference type="ARBA" id="ARBA00023004"/>
    </source>
</evidence>
<keyword evidence="11 17" id="KW-1278">Translocase</keyword>
<evidence type="ECO:0000256" key="16">
    <source>
        <dbReference type="ARBA" id="ARBA00029351"/>
    </source>
</evidence>
<feature type="binding site" description="covalent" evidence="18">
    <location>
        <position position="61"/>
    </location>
    <ligand>
        <name>heme c</name>
        <dbReference type="ChEBI" id="CHEBI:61717"/>
        <label>1</label>
    </ligand>
</feature>
<feature type="transmembrane region" description="Helical" evidence="17">
    <location>
        <begin position="244"/>
        <end position="262"/>
    </location>
</feature>
<comment type="caution">
    <text evidence="17">Lacks conserved residue(s) required for the propagation of feature annotation.</text>
</comment>
<keyword evidence="10" id="KW-0677">Repeat</keyword>
<evidence type="ECO:0000256" key="4">
    <source>
        <dbReference type="ARBA" id="ARBA00022448"/>
    </source>
</evidence>
<evidence type="ECO:0000313" key="22">
    <source>
        <dbReference type="Proteomes" id="UP000007832"/>
    </source>
</evidence>
<dbReference type="STRING" id="1574624.GCA_001642025_00185"/>
<comment type="catalytic activity">
    <reaction evidence="16 17">
        <text>a quinol + 2 Fe(III)-[cytochrome c](out) = a quinone + 2 Fe(II)-[cytochrome c](out) + 2 H(+)(out)</text>
        <dbReference type="Rhea" id="RHEA:11484"/>
        <dbReference type="Rhea" id="RHEA-COMP:10350"/>
        <dbReference type="Rhea" id="RHEA-COMP:14399"/>
        <dbReference type="ChEBI" id="CHEBI:15378"/>
        <dbReference type="ChEBI" id="CHEBI:24646"/>
        <dbReference type="ChEBI" id="CHEBI:29033"/>
        <dbReference type="ChEBI" id="CHEBI:29034"/>
        <dbReference type="ChEBI" id="CHEBI:132124"/>
        <dbReference type="EC" id="7.1.1.8"/>
    </reaction>
</comment>
<keyword evidence="4 17" id="KW-0813">Transport</keyword>
<keyword evidence="7 17" id="KW-0679">Respiratory chain</keyword>
<comment type="subunit">
    <text evidence="17">The cytochrome bc1 complex is composed of a cytochrome b (QcrB), the Rieske iron-sulfur protein (QcrA) and a diheme cytochrome c (QcrC) subunit.</text>
</comment>
<feature type="binding site" description="axial binding residue" evidence="19">
    <location>
        <position position="163"/>
    </location>
    <ligand>
        <name>heme c</name>
        <dbReference type="ChEBI" id="CHEBI:61717"/>
        <label>2</label>
    </ligand>
    <ligandPart>
        <name>Fe</name>
        <dbReference type="ChEBI" id="CHEBI:18248"/>
    </ligandPart>
</feature>
<dbReference type="Pfam" id="PF00034">
    <property type="entry name" value="Cytochrom_C"/>
    <property type="match status" value="1"/>
</dbReference>
<organism evidence="21 22">
    <name type="scientific">[Propionibacterium] namnetense SK182B-JCVI</name>
    <dbReference type="NCBI Taxonomy" id="1051006"/>
    <lineage>
        <taxon>Bacteria</taxon>
        <taxon>Bacillati</taxon>
        <taxon>Actinomycetota</taxon>
        <taxon>Actinomycetes</taxon>
        <taxon>Propionibacteriales</taxon>
        <taxon>Propionibacteriaceae</taxon>
        <taxon>Cutibacterium</taxon>
    </lineage>
</organism>
<keyword evidence="15 17" id="KW-0472">Membrane</keyword>
<dbReference type="EMBL" id="AFUN01000007">
    <property type="protein sequence ID" value="EGR97756.1"/>
    <property type="molecule type" value="Genomic_DNA"/>
</dbReference>
<keyword evidence="13 17" id="KW-1133">Transmembrane helix</keyword>
<dbReference type="InterPro" id="IPR050597">
    <property type="entry name" value="Cytochrome_c_Oxidase_Subunit"/>
</dbReference>
<evidence type="ECO:0000256" key="5">
    <source>
        <dbReference type="ARBA" id="ARBA00022475"/>
    </source>
</evidence>
<dbReference type="InterPro" id="IPR009152">
    <property type="entry name" value="bc1_cytC-su"/>
</dbReference>
<comment type="caution">
    <text evidence="21">The sequence shown here is derived from an EMBL/GenBank/DDBJ whole genome shotgun (WGS) entry which is preliminary data.</text>
</comment>
<dbReference type="InterPro" id="IPR009056">
    <property type="entry name" value="Cyt_c-like_dom"/>
</dbReference>
<evidence type="ECO:0000256" key="9">
    <source>
        <dbReference type="ARBA" id="ARBA00022723"/>
    </source>
</evidence>
<evidence type="ECO:0000256" key="17">
    <source>
        <dbReference type="PIRNR" id="PIRNR000007"/>
    </source>
</evidence>
<feature type="domain" description="Cytochrome c" evidence="20">
    <location>
        <begin position="48"/>
        <end position="127"/>
    </location>
</feature>
<sequence>MVMRFLSTKRHSRAAKPVLLLLALVLVGCVYAFVSPSASGQADTNASTQVAQGKEIFQQNCSSCHGLNGEGTTQGPSLAGVGAAAVDFQMGTGRMPMARPEAQAPSKKTKFTGEEIASVGAYVASLAPGPKVPSSQNLNTSNLNAEELARGAELFKTNCSACHNIEGRGGALPEGAYAPSLMKTSDKHIYEAMRTGPQQMPVFSKSVITDQDAREIIGYLQTTHADPNNGGFALGGIGPVTEGLFGWIIGIGSLVLIAGWLARKGARAK</sequence>
<accession>F9NUB3</accession>